<comment type="caution">
    <text evidence="2">The sequence shown here is derived from an EMBL/GenBank/DDBJ whole genome shotgun (WGS) entry which is preliminary data.</text>
</comment>
<evidence type="ECO:0000256" key="1">
    <source>
        <dbReference type="SAM" id="Coils"/>
    </source>
</evidence>
<name>A0A6V7WXS7_MELEN</name>
<gene>
    <name evidence="2" type="ORF">MENT_LOCUS44685</name>
</gene>
<dbReference type="EMBL" id="CAJEWN010000903">
    <property type="protein sequence ID" value="CAD2191828.1"/>
    <property type="molecule type" value="Genomic_DNA"/>
</dbReference>
<reference evidence="2 3" key="1">
    <citation type="submission" date="2020-08" db="EMBL/GenBank/DDBJ databases">
        <authorList>
            <person name="Koutsovoulos G."/>
            <person name="Danchin GJ E."/>
        </authorList>
    </citation>
    <scope>NUCLEOTIDE SEQUENCE [LARGE SCALE GENOMIC DNA]</scope>
</reference>
<organism evidence="2 3">
    <name type="scientific">Meloidogyne enterolobii</name>
    <name type="common">Root-knot nematode worm</name>
    <name type="synonym">Meloidogyne mayaguensis</name>
    <dbReference type="NCBI Taxonomy" id="390850"/>
    <lineage>
        <taxon>Eukaryota</taxon>
        <taxon>Metazoa</taxon>
        <taxon>Ecdysozoa</taxon>
        <taxon>Nematoda</taxon>
        <taxon>Chromadorea</taxon>
        <taxon>Rhabditida</taxon>
        <taxon>Tylenchina</taxon>
        <taxon>Tylenchomorpha</taxon>
        <taxon>Tylenchoidea</taxon>
        <taxon>Meloidogynidae</taxon>
        <taxon>Meloidogyninae</taxon>
        <taxon>Meloidogyne</taxon>
    </lineage>
</organism>
<dbReference type="AlphaFoldDB" id="A0A6V7WXS7"/>
<proteinExistence type="predicted"/>
<protein>
    <submittedName>
        <fullName evidence="2">Uncharacterized protein</fullName>
    </submittedName>
</protein>
<evidence type="ECO:0000313" key="3">
    <source>
        <dbReference type="Proteomes" id="UP000580250"/>
    </source>
</evidence>
<sequence length="202" mass="23739">MTLVKKQQKNKLIPIELIYEISKSIYGDGNLLIKKQKINDKSKQQKYFVSKIESNKNVLISSRIIYLFCGKTLKEILTLFKKMSNDNKKINEFEEYKKILEQQMKIEKEEVFDFLKKAFDLLNKEAKEKMNKIKQKYLNLLEQKKMELEGVNVLEMEMVQKNRGSPRVFSSSEGMSGISHQDNLTLFGSSLCKIKNEDIFFD</sequence>
<dbReference type="Proteomes" id="UP000580250">
    <property type="component" value="Unassembled WGS sequence"/>
</dbReference>
<keyword evidence="1" id="KW-0175">Coiled coil</keyword>
<evidence type="ECO:0000313" key="2">
    <source>
        <dbReference type="EMBL" id="CAD2191828.1"/>
    </source>
</evidence>
<feature type="coiled-coil region" evidence="1">
    <location>
        <begin position="83"/>
        <end position="143"/>
    </location>
</feature>
<accession>A0A6V7WXS7</accession>